<keyword evidence="1" id="KW-0472">Membrane</keyword>
<dbReference type="Proteomes" id="UP000015101">
    <property type="component" value="Unassembled WGS sequence"/>
</dbReference>
<reference evidence="3" key="3">
    <citation type="submission" date="2015-06" db="UniProtKB">
        <authorList>
            <consortium name="EnsemblMetazoa"/>
        </authorList>
    </citation>
    <scope>IDENTIFICATION</scope>
</reference>
<feature type="transmembrane region" description="Helical" evidence="1">
    <location>
        <begin position="159"/>
        <end position="179"/>
    </location>
</feature>
<organism evidence="3 4">
    <name type="scientific">Helobdella robusta</name>
    <name type="common">Californian leech</name>
    <dbReference type="NCBI Taxonomy" id="6412"/>
    <lineage>
        <taxon>Eukaryota</taxon>
        <taxon>Metazoa</taxon>
        <taxon>Spiralia</taxon>
        <taxon>Lophotrochozoa</taxon>
        <taxon>Annelida</taxon>
        <taxon>Clitellata</taxon>
        <taxon>Hirudinea</taxon>
        <taxon>Rhynchobdellida</taxon>
        <taxon>Glossiphoniidae</taxon>
        <taxon>Helobdella</taxon>
    </lineage>
</organism>
<evidence type="ECO:0000313" key="4">
    <source>
        <dbReference type="Proteomes" id="UP000015101"/>
    </source>
</evidence>
<dbReference type="HOGENOM" id="CLU_118265_0_0_1"/>
<reference evidence="4" key="1">
    <citation type="submission" date="2012-12" db="EMBL/GenBank/DDBJ databases">
        <authorList>
            <person name="Hellsten U."/>
            <person name="Grimwood J."/>
            <person name="Chapman J.A."/>
            <person name="Shapiro H."/>
            <person name="Aerts A."/>
            <person name="Otillar R.P."/>
            <person name="Terry A.Y."/>
            <person name="Boore J.L."/>
            <person name="Simakov O."/>
            <person name="Marletaz F."/>
            <person name="Cho S.-J."/>
            <person name="Edsinger-Gonzales E."/>
            <person name="Havlak P."/>
            <person name="Kuo D.-H."/>
            <person name="Larsson T."/>
            <person name="Lv J."/>
            <person name="Arendt D."/>
            <person name="Savage R."/>
            <person name="Osoegawa K."/>
            <person name="de Jong P."/>
            <person name="Lindberg D.R."/>
            <person name="Seaver E.C."/>
            <person name="Weisblat D.A."/>
            <person name="Putnam N.H."/>
            <person name="Grigoriev I.V."/>
            <person name="Rokhsar D.S."/>
        </authorList>
    </citation>
    <scope>NUCLEOTIDE SEQUENCE</scope>
</reference>
<keyword evidence="4" id="KW-1185">Reference proteome</keyword>
<sequence length="184" mass="20862">MSVDNELRELYVNGLNIPVVPATFPNALLWNVPDTYKLTCRVLYVLAIKGWNNGHYGGLVVSTPDNYILTNKTWKCNITYHSGWYKIKYDDSLWPVARYGSAQGDSSINSQLSPIVKWIIDPTDCLNCIFYCVNDTLIISVQVNDIRALVCMALFKPECFCLPSIGLPLLFCITIFTYFEKMPA</sequence>
<dbReference type="InParanoid" id="T1F4U9"/>
<keyword evidence="1" id="KW-1133">Transmembrane helix</keyword>
<dbReference type="KEGG" id="hro:HELRODRAFT_171920"/>
<dbReference type="Gene3D" id="2.60.120.260">
    <property type="entry name" value="Galactose-binding domain-like"/>
    <property type="match status" value="1"/>
</dbReference>
<evidence type="ECO:0000313" key="3">
    <source>
        <dbReference type="EnsemblMetazoa" id="HelroP171920"/>
    </source>
</evidence>
<accession>T1F4U9</accession>
<gene>
    <name evidence="3" type="primary">20203848</name>
    <name evidence="2" type="ORF">HELRODRAFT_171920</name>
</gene>
<reference evidence="2 4" key="2">
    <citation type="journal article" date="2013" name="Nature">
        <title>Insights into bilaterian evolution from three spiralian genomes.</title>
        <authorList>
            <person name="Simakov O."/>
            <person name="Marletaz F."/>
            <person name="Cho S.J."/>
            <person name="Edsinger-Gonzales E."/>
            <person name="Havlak P."/>
            <person name="Hellsten U."/>
            <person name="Kuo D.H."/>
            <person name="Larsson T."/>
            <person name="Lv J."/>
            <person name="Arendt D."/>
            <person name="Savage R."/>
            <person name="Osoegawa K."/>
            <person name="de Jong P."/>
            <person name="Grimwood J."/>
            <person name="Chapman J.A."/>
            <person name="Shapiro H."/>
            <person name="Aerts A."/>
            <person name="Otillar R.P."/>
            <person name="Terry A.Y."/>
            <person name="Boore J.L."/>
            <person name="Grigoriev I.V."/>
            <person name="Lindberg D.R."/>
            <person name="Seaver E.C."/>
            <person name="Weisblat D.A."/>
            <person name="Putnam N.H."/>
            <person name="Rokhsar D.S."/>
        </authorList>
    </citation>
    <scope>NUCLEOTIDE SEQUENCE</scope>
</reference>
<dbReference type="GeneID" id="20203848"/>
<dbReference type="CTD" id="20203848"/>
<keyword evidence="1" id="KW-0812">Transmembrane</keyword>
<dbReference type="AlphaFoldDB" id="T1F4U9"/>
<evidence type="ECO:0000256" key="1">
    <source>
        <dbReference type="SAM" id="Phobius"/>
    </source>
</evidence>
<proteinExistence type="predicted"/>
<evidence type="ECO:0000313" key="2">
    <source>
        <dbReference type="EMBL" id="ESO04918.1"/>
    </source>
</evidence>
<dbReference type="RefSeq" id="XP_009016851.1">
    <property type="nucleotide sequence ID" value="XM_009018603.1"/>
</dbReference>
<name>T1F4U9_HELRO</name>
<dbReference type="EnsemblMetazoa" id="HelroT171920">
    <property type="protein sequence ID" value="HelroP171920"/>
    <property type="gene ID" value="HelroG171920"/>
</dbReference>
<protein>
    <submittedName>
        <fullName evidence="2 3">Uncharacterized protein</fullName>
    </submittedName>
</protein>
<dbReference type="EMBL" id="AMQM01003969">
    <property type="status" value="NOT_ANNOTATED_CDS"/>
    <property type="molecule type" value="Genomic_DNA"/>
</dbReference>
<dbReference type="OrthoDB" id="6071271at2759"/>
<dbReference type="EMBL" id="KB096411">
    <property type="protein sequence ID" value="ESO04918.1"/>
    <property type="molecule type" value="Genomic_DNA"/>
</dbReference>